<dbReference type="EMBL" id="CP148074">
    <property type="protein sequence ID" value="WXL25814.1"/>
    <property type="molecule type" value="Genomic_DNA"/>
</dbReference>
<accession>A0ABZ2RFK4</accession>
<dbReference type="InterPro" id="IPR031100">
    <property type="entry name" value="LOG_fam"/>
</dbReference>
<proteinExistence type="inferred from homology"/>
<gene>
    <name evidence="4" type="ORF">WG219_21395</name>
</gene>
<keyword evidence="3" id="KW-0378">Hydrolase</keyword>
<evidence type="ECO:0000313" key="5">
    <source>
        <dbReference type="Proteomes" id="UP001476583"/>
    </source>
</evidence>
<dbReference type="PANTHER" id="PTHR31223">
    <property type="entry name" value="LOG FAMILY PROTEIN YJL055W"/>
    <property type="match status" value="1"/>
</dbReference>
<dbReference type="NCBIfam" id="TIGR00730">
    <property type="entry name" value="Rossman fold protein, TIGR00730 family"/>
    <property type="match status" value="1"/>
</dbReference>
<dbReference type="EC" id="3.2.2.n1" evidence="3"/>
<evidence type="ECO:0000256" key="2">
    <source>
        <dbReference type="ARBA" id="ARBA00006763"/>
    </source>
</evidence>
<evidence type="ECO:0000313" key="4">
    <source>
        <dbReference type="EMBL" id="WXL25814.1"/>
    </source>
</evidence>
<reference evidence="4 5" key="1">
    <citation type="submission" date="2024-03" db="EMBL/GenBank/DDBJ databases">
        <title>Complete genome of BD2.</title>
        <authorList>
            <person name="Cao G."/>
        </authorList>
    </citation>
    <scope>NUCLEOTIDE SEQUENCE [LARGE SCALE GENOMIC DNA]</scope>
    <source>
        <strain evidence="4 5">BD2</strain>
    </source>
</reference>
<dbReference type="Pfam" id="PF03641">
    <property type="entry name" value="Lysine_decarbox"/>
    <property type="match status" value="1"/>
</dbReference>
<evidence type="ECO:0000256" key="1">
    <source>
        <dbReference type="ARBA" id="ARBA00000274"/>
    </source>
</evidence>
<organism evidence="4 5">
    <name type="scientific">Ectopseudomonas mendocina</name>
    <name type="common">Pseudomonas mendocina</name>
    <dbReference type="NCBI Taxonomy" id="300"/>
    <lineage>
        <taxon>Bacteria</taxon>
        <taxon>Pseudomonadati</taxon>
        <taxon>Pseudomonadota</taxon>
        <taxon>Gammaproteobacteria</taxon>
        <taxon>Pseudomonadales</taxon>
        <taxon>Pseudomonadaceae</taxon>
        <taxon>Ectopseudomonas</taxon>
    </lineage>
</organism>
<sequence>MRLCVFCGSNPGNDPVYLEGAKRLGRALAEEEIGLVYGGASVGLMGAVADAALEAGGEVIGVIPRSLWEKEVGHTGLNDLRVVDSMHQRKALMAELSDGFIAMPGGVGTLEELFEVWTWAQLGHHRKPCSLLNINGYYDQLGLFLNHMVNEAFVKPEHRTMLIVEKRIDSLIEAIRAYQPPQVSKWITATER</sequence>
<dbReference type="PANTHER" id="PTHR31223:SF70">
    <property type="entry name" value="LOG FAMILY PROTEIN YJL055W"/>
    <property type="match status" value="1"/>
</dbReference>
<dbReference type="SUPFAM" id="SSF102405">
    <property type="entry name" value="MCP/YpsA-like"/>
    <property type="match status" value="1"/>
</dbReference>
<keyword evidence="3" id="KW-0203">Cytokinin biosynthesis</keyword>
<dbReference type="Proteomes" id="UP001476583">
    <property type="component" value="Chromosome"/>
</dbReference>
<evidence type="ECO:0000256" key="3">
    <source>
        <dbReference type="RuleBase" id="RU363015"/>
    </source>
</evidence>
<keyword evidence="5" id="KW-1185">Reference proteome</keyword>
<comment type="catalytic activity">
    <reaction evidence="1">
        <text>AMP + H2O = D-ribose 5-phosphate + adenine</text>
        <dbReference type="Rhea" id="RHEA:20129"/>
        <dbReference type="ChEBI" id="CHEBI:15377"/>
        <dbReference type="ChEBI" id="CHEBI:16708"/>
        <dbReference type="ChEBI" id="CHEBI:78346"/>
        <dbReference type="ChEBI" id="CHEBI:456215"/>
        <dbReference type="EC" id="3.2.2.4"/>
    </reaction>
</comment>
<name>A0ABZ2RFK4_ECTME</name>
<dbReference type="Gene3D" id="3.40.50.450">
    <property type="match status" value="1"/>
</dbReference>
<comment type="similarity">
    <text evidence="2 3">Belongs to the LOG family.</text>
</comment>
<protein>
    <recommendedName>
        <fullName evidence="3">Cytokinin riboside 5'-monophosphate phosphoribohydrolase</fullName>
        <ecNumber evidence="3">3.2.2.n1</ecNumber>
    </recommendedName>
</protein>
<dbReference type="InterPro" id="IPR005269">
    <property type="entry name" value="LOG"/>
</dbReference>